<proteinExistence type="predicted"/>
<organism evidence="2 3">
    <name type="scientific">Pseudolactococcus piscium</name>
    <dbReference type="NCBI Taxonomy" id="1364"/>
    <lineage>
        <taxon>Bacteria</taxon>
        <taxon>Bacillati</taxon>
        <taxon>Bacillota</taxon>
        <taxon>Bacilli</taxon>
        <taxon>Lactobacillales</taxon>
        <taxon>Streptococcaceae</taxon>
        <taxon>Pseudolactococcus</taxon>
    </lineage>
</organism>
<keyword evidence="3" id="KW-1185">Reference proteome</keyword>
<keyword evidence="1" id="KW-0812">Transmembrane</keyword>
<feature type="transmembrane region" description="Helical" evidence="1">
    <location>
        <begin position="35"/>
        <end position="53"/>
    </location>
</feature>
<dbReference type="Proteomes" id="UP000218282">
    <property type="component" value="Unassembled WGS sequence"/>
</dbReference>
<protein>
    <submittedName>
        <fullName evidence="2">Uncharacterized protein</fullName>
    </submittedName>
</protein>
<keyword evidence="1" id="KW-0472">Membrane</keyword>
<keyword evidence="1" id="KW-1133">Transmembrane helix</keyword>
<dbReference type="AlphaFoldDB" id="A0A2A5RX54"/>
<evidence type="ECO:0000256" key="1">
    <source>
        <dbReference type="SAM" id="Phobius"/>
    </source>
</evidence>
<dbReference type="RefSeq" id="WP_096814784.1">
    <property type="nucleotide sequence ID" value="NZ_JXJW01000014.1"/>
</dbReference>
<reference evidence="2 3" key="1">
    <citation type="submission" date="2014-12" db="EMBL/GenBank/DDBJ databases">
        <title>Draft genome sequences of 10 type strains of Lactococcus.</title>
        <authorList>
            <person name="Sun Z."/>
            <person name="Zhong Z."/>
            <person name="Liu W."/>
            <person name="Zhang W."/>
            <person name="Zhang H."/>
        </authorList>
    </citation>
    <scope>NUCLEOTIDE SEQUENCE [LARGE SCALE GENOMIC DNA]</scope>
    <source>
        <strain evidence="2 3">DSM 6634</strain>
    </source>
</reference>
<name>A0A2A5RX54_9LACT</name>
<sequence length="195" mass="22630">MKKLYILLLFACIVAPLLVEYWLPVPSGKGDWLSFWGSYLGIIPSGLIAYFVAKYQIDREHKNAKEEQDREYLPYFSIKVESLFFNSLKESLPIRDLDGILYYKESGEQSVEKAILFPNEMHGLQKYYANILHVDIACRLLNGLEVFYTNGEGVDGAHFVKWPNGNIEQYVFEKTEDANKLAWDRLKKSRFDISL</sequence>
<evidence type="ECO:0000313" key="3">
    <source>
        <dbReference type="Proteomes" id="UP000218282"/>
    </source>
</evidence>
<gene>
    <name evidence="2" type="ORF">RU86_GL000558</name>
</gene>
<dbReference type="EMBL" id="JXJW01000014">
    <property type="protein sequence ID" value="PCS05803.1"/>
    <property type="molecule type" value="Genomic_DNA"/>
</dbReference>
<accession>A0A2A5RX54</accession>
<comment type="caution">
    <text evidence="2">The sequence shown here is derived from an EMBL/GenBank/DDBJ whole genome shotgun (WGS) entry which is preliminary data.</text>
</comment>
<evidence type="ECO:0000313" key="2">
    <source>
        <dbReference type="EMBL" id="PCS05803.1"/>
    </source>
</evidence>